<keyword evidence="2" id="KW-1185">Reference proteome</keyword>
<gene>
    <name evidence="1" type="ORF">L207DRAFT_513608</name>
</gene>
<name>A0A2J6RKR0_HYAVF</name>
<proteinExistence type="predicted"/>
<dbReference type="Proteomes" id="UP000235786">
    <property type="component" value="Unassembled WGS sequence"/>
</dbReference>
<dbReference type="AlphaFoldDB" id="A0A2J6RKR0"/>
<dbReference type="EMBL" id="KZ613947">
    <property type="protein sequence ID" value="PMD39123.1"/>
    <property type="molecule type" value="Genomic_DNA"/>
</dbReference>
<sequence length="186" mass="22185">MLSSEIKTRTETVLVCKDSSCMRRRHEGCEKEVWREMFVLDDGYSWVQVEKFGKGKRNILYRVDDETQSMRRQSTEEMKVSMWYLEREKGRFLEYDERAEYMSLVRYIQKVKVDEEREVKKGHAYIRKIEKESAERLVEERLEKEWAERVQVANNNCTVGLVKTRKVEVRQARIGASGVGEIVEME</sequence>
<evidence type="ECO:0000313" key="1">
    <source>
        <dbReference type="EMBL" id="PMD39123.1"/>
    </source>
</evidence>
<dbReference type="OrthoDB" id="3548789at2759"/>
<evidence type="ECO:0000313" key="2">
    <source>
        <dbReference type="Proteomes" id="UP000235786"/>
    </source>
</evidence>
<protein>
    <submittedName>
        <fullName evidence="1">Uncharacterized protein</fullName>
    </submittedName>
</protein>
<reference evidence="1 2" key="1">
    <citation type="submission" date="2016-04" db="EMBL/GenBank/DDBJ databases">
        <title>A degradative enzymes factory behind the ericoid mycorrhizal symbiosis.</title>
        <authorList>
            <consortium name="DOE Joint Genome Institute"/>
            <person name="Martino E."/>
            <person name="Morin E."/>
            <person name="Grelet G."/>
            <person name="Kuo A."/>
            <person name="Kohler A."/>
            <person name="Daghino S."/>
            <person name="Barry K."/>
            <person name="Choi C."/>
            <person name="Cichocki N."/>
            <person name="Clum A."/>
            <person name="Copeland A."/>
            <person name="Hainaut M."/>
            <person name="Haridas S."/>
            <person name="Labutti K."/>
            <person name="Lindquist E."/>
            <person name="Lipzen A."/>
            <person name="Khouja H.-R."/>
            <person name="Murat C."/>
            <person name="Ohm R."/>
            <person name="Olson A."/>
            <person name="Spatafora J."/>
            <person name="Veneault-Fourrey C."/>
            <person name="Henrissat B."/>
            <person name="Grigoriev I."/>
            <person name="Martin F."/>
            <person name="Perotto S."/>
        </authorList>
    </citation>
    <scope>NUCLEOTIDE SEQUENCE [LARGE SCALE GENOMIC DNA]</scope>
    <source>
        <strain evidence="1 2">F</strain>
    </source>
</reference>
<organism evidence="1 2">
    <name type="scientific">Hyaloscypha variabilis (strain UAMH 11265 / GT02V1 / F)</name>
    <name type="common">Meliniomyces variabilis</name>
    <dbReference type="NCBI Taxonomy" id="1149755"/>
    <lineage>
        <taxon>Eukaryota</taxon>
        <taxon>Fungi</taxon>
        <taxon>Dikarya</taxon>
        <taxon>Ascomycota</taxon>
        <taxon>Pezizomycotina</taxon>
        <taxon>Leotiomycetes</taxon>
        <taxon>Helotiales</taxon>
        <taxon>Hyaloscyphaceae</taxon>
        <taxon>Hyaloscypha</taxon>
        <taxon>Hyaloscypha variabilis</taxon>
    </lineage>
</organism>
<accession>A0A2J6RKR0</accession>